<dbReference type="GO" id="GO:0005634">
    <property type="term" value="C:nucleus"/>
    <property type="evidence" value="ECO:0007669"/>
    <property type="project" value="InterPro"/>
</dbReference>
<evidence type="ECO:0000313" key="3">
    <source>
        <dbReference type="RefSeq" id="XP_039145577.1"/>
    </source>
</evidence>
<dbReference type="AlphaFoldDB" id="A0AB40D1M6"/>
<proteinExistence type="predicted"/>
<feature type="domain" description="K-box" evidence="1">
    <location>
        <begin position="152"/>
        <end position="248"/>
    </location>
</feature>
<dbReference type="GeneID" id="120282797"/>
<accession>A0AB40D1M6</accession>
<dbReference type="GO" id="GO:0003700">
    <property type="term" value="F:DNA-binding transcription factor activity"/>
    <property type="evidence" value="ECO:0007669"/>
    <property type="project" value="InterPro"/>
</dbReference>
<dbReference type="Pfam" id="PF01486">
    <property type="entry name" value="K-box"/>
    <property type="match status" value="1"/>
</dbReference>
<sequence>MSIEASVTFTAMEPKTMSRMFTGELSPDRDFFIYSRHFNHPQSRPPDGYPRVYRGDVLHLQRMEFLSNVAVGDGPLVAFGASDGVIRVLSMITWKLFQNQIFTFADCGVFLVRSWLVIGYWAHISIKSTIEWYKKAIADNSNSGCIIEVNSQQYYQKEATKLRHQIQILQNANRHLAGEGLSSLTIKELKQLESRLERGIARIRSKKLSCHVGTRAFYPFQKAIQERNFIEERFFLCIHDGVHGQESSSRLHAAKCMNSLVVETPDDHGSYDSSIYYSTMIHPYCLQSTMVLLLNRRPK</sequence>
<gene>
    <name evidence="3" type="primary">LOC120282797</name>
</gene>
<protein>
    <submittedName>
        <fullName evidence="3">Agamous-like MADS-box protein AGL5</fullName>
    </submittedName>
</protein>
<dbReference type="Proteomes" id="UP001515500">
    <property type="component" value="Chromosome 18"/>
</dbReference>
<evidence type="ECO:0000313" key="2">
    <source>
        <dbReference type="Proteomes" id="UP001515500"/>
    </source>
</evidence>
<keyword evidence="2" id="KW-1185">Reference proteome</keyword>
<dbReference type="PROSITE" id="PS51297">
    <property type="entry name" value="K_BOX"/>
    <property type="match status" value="1"/>
</dbReference>
<dbReference type="PANTHER" id="PTHR45521">
    <property type="entry name" value="TSET COMPLEX MEMBER TSTF"/>
    <property type="match status" value="1"/>
</dbReference>
<dbReference type="InterPro" id="IPR002487">
    <property type="entry name" value="TF_Kbox"/>
</dbReference>
<name>A0AB40D1M6_DIOCR</name>
<dbReference type="InterPro" id="IPR053290">
    <property type="entry name" value="TSET_complex_member"/>
</dbReference>
<dbReference type="RefSeq" id="XP_039145577.1">
    <property type="nucleotide sequence ID" value="XM_039289643.1"/>
</dbReference>
<evidence type="ECO:0000259" key="1">
    <source>
        <dbReference type="PROSITE" id="PS51297"/>
    </source>
</evidence>
<organism evidence="2 3">
    <name type="scientific">Dioscorea cayennensis subsp. rotundata</name>
    <name type="common">White Guinea yam</name>
    <name type="synonym">Dioscorea rotundata</name>
    <dbReference type="NCBI Taxonomy" id="55577"/>
    <lineage>
        <taxon>Eukaryota</taxon>
        <taxon>Viridiplantae</taxon>
        <taxon>Streptophyta</taxon>
        <taxon>Embryophyta</taxon>
        <taxon>Tracheophyta</taxon>
        <taxon>Spermatophyta</taxon>
        <taxon>Magnoliopsida</taxon>
        <taxon>Liliopsida</taxon>
        <taxon>Dioscoreales</taxon>
        <taxon>Dioscoreaceae</taxon>
        <taxon>Dioscorea</taxon>
    </lineage>
</organism>
<dbReference type="PANTHER" id="PTHR45521:SF2">
    <property type="entry name" value="TRANSDUCIN_WD40 REPEAT-LIKE SUPERFAMILY PROTEIN"/>
    <property type="match status" value="1"/>
</dbReference>
<reference evidence="3" key="1">
    <citation type="submission" date="2025-08" db="UniProtKB">
        <authorList>
            <consortium name="RefSeq"/>
        </authorList>
    </citation>
    <scope>IDENTIFICATION</scope>
</reference>